<proteinExistence type="predicted"/>
<keyword evidence="1" id="KW-1133">Transmembrane helix</keyword>
<gene>
    <name evidence="2" type="ORF">DFR50_10845</name>
</gene>
<sequence length="232" mass="25159">MDEKPESGGRPDLASALRRARIENAERADAVADLREIELGRLALLESALQKVVRQAPPGVDLFDLTLSRGDRPRVFLDMVAFIEMARDRRTYRFFQDTLYGRVAIAESPKIETIVAACTNYVARRLVERERALAADAPALDGDDAGAAPEDDGEAALHAPLRGLAGRAAERASAADEAPRRGLAQRLLAALGFFLMALGAFTLLGCVLLAVWLGWTHQFAPLWSRLSGAAPL</sequence>
<feature type="transmembrane region" description="Helical" evidence="1">
    <location>
        <begin position="187"/>
        <end position="215"/>
    </location>
</feature>
<keyword evidence="3" id="KW-1185">Reference proteome</keyword>
<name>A0A366FP45_9HYPH</name>
<evidence type="ECO:0000313" key="2">
    <source>
        <dbReference type="EMBL" id="RBP15489.1"/>
    </source>
</evidence>
<protein>
    <submittedName>
        <fullName evidence="2">Uncharacterized protein</fullName>
    </submittedName>
</protein>
<comment type="caution">
    <text evidence="2">The sequence shown here is derived from an EMBL/GenBank/DDBJ whole genome shotgun (WGS) entry which is preliminary data.</text>
</comment>
<keyword evidence="1" id="KW-0812">Transmembrane</keyword>
<organism evidence="2 3">
    <name type="scientific">Roseiarcus fermentans</name>
    <dbReference type="NCBI Taxonomy" id="1473586"/>
    <lineage>
        <taxon>Bacteria</taxon>
        <taxon>Pseudomonadati</taxon>
        <taxon>Pseudomonadota</taxon>
        <taxon>Alphaproteobacteria</taxon>
        <taxon>Hyphomicrobiales</taxon>
        <taxon>Roseiarcaceae</taxon>
        <taxon>Roseiarcus</taxon>
    </lineage>
</organism>
<dbReference type="RefSeq" id="WP_113888797.1">
    <property type="nucleotide sequence ID" value="NZ_QNRK01000008.1"/>
</dbReference>
<dbReference type="AlphaFoldDB" id="A0A366FP45"/>
<evidence type="ECO:0000256" key="1">
    <source>
        <dbReference type="SAM" id="Phobius"/>
    </source>
</evidence>
<dbReference type="EMBL" id="QNRK01000008">
    <property type="protein sequence ID" value="RBP15489.1"/>
    <property type="molecule type" value="Genomic_DNA"/>
</dbReference>
<dbReference type="Proteomes" id="UP000253529">
    <property type="component" value="Unassembled WGS sequence"/>
</dbReference>
<keyword evidence="1" id="KW-0472">Membrane</keyword>
<dbReference type="OrthoDB" id="9808451at2"/>
<reference evidence="2 3" key="1">
    <citation type="submission" date="2018-06" db="EMBL/GenBank/DDBJ databases">
        <title>Genomic Encyclopedia of Type Strains, Phase IV (KMG-IV): sequencing the most valuable type-strain genomes for metagenomic binning, comparative biology and taxonomic classification.</title>
        <authorList>
            <person name="Goeker M."/>
        </authorList>
    </citation>
    <scope>NUCLEOTIDE SEQUENCE [LARGE SCALE GENOMIC DNA]</scope>
    <source>
        <strain evidence="2 3">DSM 24875</strain>
    </source>
</reference>
<accession>A0A366FP45</accession>
<evidence type="ECO:0000313" key="3">
    <source>
        <dbReference type="Proteomes" id="UP000253529"/>
    </source>
</evidence>